<evidence type="ECO:0000256" key="1">
    <source>
        <dbReference type="SAM" id="MobiDB-lite"/>
    </source>
</evidence>
<feature type="compositionally biased region" description="Low complexity" evidence="1">
    <location>
        <begin position="106"/>
        <end position="120"/>
    </location>
</feature>
<name>A0A4Z1NNJ2_9PEZI</name>
<feature type="compositionally biased region" description="Low complexity" evidence="1">
    <location>
        <begin position="40"/>
        <end position="51"/>
    </location>
</feature>
<organism evidence="2 3">
    <name type="scientific">Venturia nashicola</name>
    <dbReference type="NCBI Taxonomy" id="86259"/>
    <lineage>
        <taxon>Eukaryota</taxon>
        <taxon>Fungi</taxon>
        <taxon>Dikarya</taxon>
        <taxon>Ascomycota</taxon>
        <taxon>Pezizomycotina</taxon>
        <taxon>Dothideomycetes</taxon>
        <taxon>Pleosporomycetidae</taxon>
        <taxon>Venturiales</taxon>
        <taxon>Venturiaceae</taxon>
        <taxon>Venturia</taxon>
    </lineage>
</organism>
<dbReference type="EMBL" id="SNSC02000020">
    <property type="protein sequence ID" value="TID15686.1"/>
    <property type="molecule type" value="Genomic_DNA"/>
</dbReference>
<dbReference type="Proteomes" id="UP000298493">
    <property type="component" value="Unassembled WGS sequence"/>
</dbReference>
<protein>
    <submittedName>
        <fullName evidence="2">Protein transport protein sec23</fullName>
    </submittedName>
</protein>
<sequence length="319" mass="35442">MSAPSQSTNPEATDESLGRSNDSPLDMSFDLFSPCYEDPSSSGSNVASDSSTLLGQDRSSLSANDWGFPDVHQRFNEAQDGLGTPFMPSNPRPDTSTDQLGFPAVNQSNNGSSSGINHHSLPFQGFPTPPSTADAPASVKSMPAPEQGEDSALSLDEQRRKLLRSDPHRFSQRYWCPFSLCKHSKSRPQYWKYFFPSKKDRDKHFYNHKFPNWTPMFTSEFDVCLKSHDFSLGFPRRRDFQRGDPSVVTYVESLCHEIQSCAACQKAGAAYNGTATAESCASQSHFSYHNEVIHELDKQCGTHYAAEDIRSEAQKCAGH</sequence>
<feature type="compositionally biased region" description="Polar residues" evidence="1">
    <location>
        <begin position="1"/>
        <end position="11"/>
    </location>
</feature>
<feature type="region of interest" description="Disordered" evidence="1">
    <location>
        <begin position="1"/>
        <end position="153"/>
    </location>
</feature>
<reference evidence="2 3" key="1">
    <citation type="submission" date="2019-04" db="EMBL/GenBank/DDBJ databases">
        <title>High contiguity whole genome sequence and gene annotation resource for two Venturia nashicola isolates.</title>
        <authorList>
            <person name="Prokchorchik M."/>
            <person name="Won K."/>
            <person name="Lee Y."/>
            <person name="Choi E.D."/>
            <person name="Segonzac C."/>
            <person name="Sohn K.H."/>
        </authorList>
    </citation>
    <scope>NUCLEOTIDE SEQUENCE [LARGE SCALE GENOMIC DNA]</scope>
    <source>
        <strain evidence="2 3">PRI2</strain>
    </source>
</reference>
<evidence type="ECO:0000313" key="3">
    <source>
        <dbReference type="Proteomes" id="UP000298493"/>
    </source>
</evidence>
<feature type="compositionally biased region" description="Polar residues" evidence="1">
    <location>
        <begin position="52"/>
        <end position="63"/>
    </location>
</feature>
<proteinExistence type="predicted"/>
<accession>A0A4Z1NNJ2</accession>
<dbReference type="AlphaFoldDB" id="A0A4Z1NNJ2"/>
<keyword evidence="3" id="KW-1185">Reference proteome</keyword>
<gene>
    <name evidence="2" type="ORF">E6O75_ATG08014</name>
</gene>
<evidence type="ECO:0000313" key="2">
    <source>
        <dbReference type="EMBL" id="TID15686.1"/>
    </source>
</evidence>
<comment type="caution">
    <text evidence="2">The sequence shown here is derived from an EMBL/GenBank/DDBJ whole genome shotgun (WGS) entry which is preliminary data.</text>
</comment>